<comment type="caution">
    <text evidence="1">The sequence shown here is derived from an EMBL/GenBank/DDBJ whole genome shotgun (WGS) entry which is preliminary data.</text>
</comment>
<proteinExistence type="predicted"/>
<dbReference type="Proteomes" id="UP001499909">
    <property type="component" value="Unassembled WGS sequence"/>
</dbReference>
<accession>A0ABP7M9N5</accession>
<protein>
    <submittedName>
        <fullName evidence="1">Uncharacterized protein</fullName>
    </submittedName>
</protein>
<reference evidence="2" key="1">
    <citation type="journal article" date="2019" name="Int. J. Syst. Evol. Microbiol.">
        <title>The Global Catalogue of Microorganisms (GCM) 10K type strain sequencing project: providing services to taxonomists for standard genome sequencing and annotation.</title>
        <authorList>
            <consortium name="The Broad Institute Genomics Platform"/>
            <consortium name="The Broad Institute Genome Sequencing Center for Infectious Disease"/>
            <person name="Wu L."/>
            <person name="Ma J."/>
        </authorList>
    </citation>
    <scope>NUCLEOTIDE SEQUENCE [LARGE SCALE GENOMIC DNA]</scope>
    <source>
        <strain evidence="2">JCM 17214</strain>
    </source>
</reference>
<sequence length="99" mass="10420">MQETQVGLSLYQSSRASLELNGKLNDGTLLSFTFRQSSTAAGANRTDLVDVRMNGTITATQASGTTLRDAGTNAVSGTFSCKFATGLQVDGVITNLQLR</sequence>
<dbReference type="EMBL" id="BAABDH010000003">
    <property type="protein sequence ID" value="GAA3918446.1"/>
    <property type="molecule type" value="Genomic_DNA"/>
</dbReference>
<gene>
    <name evidence="1" type="ORF">GCM10022406_01330</name>
</gene>
<evidence type="ECO:0000313" key="1">
    <source>
        <dbReference type="EMBL" id="GAA3918446.1"/>
    </source>
</evidence>
<name>A0ABP7M9N5_9BACT</name>
<organism evidence="1 2">
    <name type="scientific">Hymenobacter algoricola</name>
    <dbReference type="NCBI Taxonomy" id="486267"/>
    <lineage>
        <taxon>Bacteria</taxon>
        <taxon>Pseudomonadati</taxon>
        <taxon>Bacteroidota</taxon>
        <taxon>Cytophagia</taxon>
        <taxon>Cytophagales</taxon>
        <taxon>Hymenobacteraceae</taxon>
        <taxon>Hymenobacter</taxon>
    </lineage>
</organism>
<evidence type="ECO:0000313" key="2">
    <source>
        <dbReference type="Proteomes" id="UP001499909"/>
    </source>
</evidence>
<keyword evidence="2" id="KW-1185">Reference proteome</keyword>